<proteinExistence type="predicted"/>
<gene>
    <name evidence="3" type="ORF">NA66_1002299</name>
</gene>
<sequence length="117" mass="11915">MKSLVQAVVVAAALVAPVVSFAQSGSTITRAQVRAELVQLQQAGYNSARGEDPHYPEAVQAATARVAEQQRSALAQAQGADASGYGAQAQGASASGSHAMGVRPASAEEMKSLYRGS</sequence>
<feature type="region of interest" description="Disordered" evidence="1">
    <location>
        <begin position="85"/>
        <end position="117"/>
    </location>
</feature>
<organism evidence="3 4">
    <name type="scientific">Burkholderia pyrrocinia</name>
    <name type="common">Pseudomonas pyrrocinia</name>
    <dbReference type="NCBI Taxonomy" id="60550"/>
    <lineage>
        <taxon>Bacteria</taxon>
        <taxon>Pseudomonadati</taxon>
        <taxon>Pseudomonadota</taxon>
        <taxon>Betaproteobacteria</taxon>
        <taxon>Burkholderiales</taxon>
        <taxon>Burkholderiaceae</taxon>
        <taxon>Burkholderia</taxon>
        <taxon>Burkholderia cepacia complex</taxon>
    </lineage>
</organism>
<feature type="chain" id="PRO_5043399807" evidence="2">
    <location>
        <begin position="23"/>
        <end position="117"/>
    </location>
</feature>
<dbReference type="Pfam" id="PF13663">
    <property type="entry name" value="DUF4148"/>
    <property type="match status" value="1"/>
</dbReference>
<protein>
    <submittedName>
        <fullName evidence="3">Uncharacterized protein DUF4148</fullName>
    </submittedName>
</protein>
<dbReference type="RefSeq" id="WP_034183020.1">
    <property type="nucleotide sequence ID" value="NZ_CADEQQ010000005.1"/>
</dbReference>
<accession>A0A087NQN5</accession>
<evidence type="ECO:0000256" key="2">
    <source>
        <dbReference type="SAM" id="SignalP"/>
    </source>
</evidence>
<evidence type="ECO:0000313" key="4">
    <source>
        <dbReference type="Proteomes" id="UP000247755"/>
    </source>
</evidence>
<comment type="caution">
    <text evidence="3">The sequence shown here is derived from an EMBL/GenBank/DDBJ whole genome shotgun (WGS) entry which is preliminary data.</text>
</comment>
<evidence type="ECO:0000256" key="1">
    <source>
        <dbReference type="SAM" id="MobiDB-lite"/>
    </source>
</evidence>
<feature type="signal peptide" evidence="2">
    <location>
        <begin position="1"/>
        <end position="22"/>
    </location>
</feature>
<evidence type="ECO:0000313" key="3">
    <source>
        <dbReference type="EMBL" id="PXX39179.1"/>
    </source>
</evidence>
<dbReference type="AlphaFoldDB" id="A0A087NQN5"/>
<keyword evidence="2" id="KW-0732">Signal</keyword>
<dbReference type="Proteomes" id="UP000247755">
    <property type="component" value="Unassembled WGS sequence"/>
</dbReference>
<name>A0A087NQN5_BURPY</name>
<feature type="compositionally biased region" description="Low complexity" evidence="1">
    <location>
        <begin position="85"/>
        <end position="101"/>
    </location>
</feature>
<dbReference type="EMBL" id="QJJY01000002">
    <property type="protein sequence ID" value="PXX39179.1"/>
    <property type="molecule type" value="Genomic_DNA"/>
</dbReference>
<feature type="compositionally biased region" description="Basic and acidic residues" evidence="1">
    <location>
        <begin position="106"/>
        <end position="117"/>
    </location>
</feature>
<reference evidence="3 4" key="1">
    <citation type="submission" date="2018-05" db="EMBL/GenBank/DDBJ databases">
        <title>Comparative genomics of bacterial root endophytes of switchgrass collected from native prairies over two seasons.</title>
        <authorList>
            <person name="Tang Y."/>
        </authorList>
    </citation>
    <scope>NUCLEOTIDE SEQUENCE [LARGE SCALE GENOMIC DNA]</scope>
    <source>
        <strain evidence="3 4">NFIX32</strain>
    </source>
</reference>
<dbReference type="InterPro" id="IPR025421">
    <property type="entry name" value="DUF4148"/>
</dbReference>